<dbReference type="PANTHER" id="PTHR13683:SF839">
    <property type="entry name" value="ASPARTYL PROTEASE AED3-LIKE"/>
    <property type="match status" value="1"/>
</dbReference>
<dbReference type="Pfam" id="PF14543">
    <property type="entry name" value="TAXi_N"/>
    <property type="match status" value="1"/>
</dbReference>
<dbReference type="InterPro" id="IPR033121">
    <property type="entry name" value="PEPTIDASE_A1"/>
</dbReference>
<feature type="active site" evidence="8">
    <location>
        <position position="122"/>
    </location>
</feature>
<evidence type="ECO:0000256" key="4">
    <source>
        <dbReference type="ARBA" id="ARBA00022750"/>
    </source>
</evidence>
<reference evidence="11" key="2">
    <citation type="submission" date="2023-06" db="EMBL/GenBank/DDBJ databases">
        <authorList>
            <person name="Ma L."/>
            <person name="Liu K.-W."/>
            <person name="Li Z."/>
            <person name="Hsiao Y.-Y."/>
            <person name="Qi Y."/>
            <person name="Fu T."/>
            <person name="Tang G."/>
            <person name="Zhang D."/>
            <person name="Sun W.-H."/>
            <person name="Liu D.-K."/>
            <person name="Li Y."/>
            <person name="Chen G.-Z."/>
            <person name="Liu X.-D."/>
            <person name="Liao X.-Y."/>
            <person name="Jiang Y.-T."/>
            <person name="Yu X."/>
            <person name="Hao Y."/>
            <person name="Huang J."/>
            <person name="Zhao X.-W."/>
            <person name="Ke S."/>
            <person name="Chen Y.-Y."/>
            <person name="Wu W.-L."/>
            <person name="Hsu J.-L."/>
            <person name="Lin Y.-F."/>
            <person name="Huang M.-D."/>
            <person name="Li C.-Y."/>
            <person name="Huang L."/>
            <person name="Wang Z.-W."/>
            <person name="Zhao X."/>
            <person name="Zhong W.-Y."/>
            <person name="Peng D.-H."/>
            <person name="Ahmad S."/>
            <person name="Lan S."/>
            <person name="Zhang J.-S."/>
            <person name="Tsai W.-C."/>
            <person name="Van De Peer Y."/>
            <person name="Liu Z.-J."/>
        </authorList>
    </citation>
    <scope>NUCLEOTIDE SEQUENCE</scope>
    <source>
        <strain evidence="11">SCP</strain>
        <tissue evidence="11">Leaves</tissue>
    </source>
</reference>
<keyword evidence="6" id="KW-1015">Disulfide bond</keyword>
<sequence length="445" mass="46705">MAISELLSLLLLLLLLLSTSTADRCASPKLSVSSDLPLFHIYGKCSPFASSTPAPSSWFDTVHLKMAHEDGARLSYLSSLVVKKKGATSVPVASGQQLMQTANYVLRARLGTPAQTMYMVVDTSSDSAWVPCSGCTGCAGSTIFSPSNSTTYASMDCSAAQCASVQGQACTSGPSPCTFGQSYGGDSFTAALSQDSLTMAGDVIPTYSFGCLTSVTGGGFIPPQGLLGLGRGPLSLLSQTSPLYGGVFSYCLPSFKSYYFSGSLRLGPLGQPKLIRTTPLLRNPHRPSLYYVNLTSVSVGRVRVPVPASSFSFDPTTGAGTVVDSGTVISRFVQPAYEAIRDEFRKQVGAGAYSSLGAYDTCFPTTAETAAPTITLHLEGLDLALPMENTLIHSSATPIACLAMAAAPNNVNAVLNVIANLQQQNYRVLFDVTNSRVGFAREICG</sequence>
<dbReference type="InterPro" id="IPR032861">
    <property type="entry name" value="TAXi_N"/>
</dbReference>
<evidence type="ECO:0000256" key="5">
    <source>
        <dbReference type="ARBA" id="ARBA00022801"/>
    </source>
</evidence>
<dbReference type="SUPFAM" id="SSF50630">
    <property type="entry name" value="Acid proteases"/>
    <property type="match status" value="1"/>
</dbReference>
<dbReference type="Pfam" id="PF14541">
    <property type="entry name" value="TAXi_C"/>
    <property type="match status" value="1"/>
</dbReference>
<protein>
    <submittedName>
        <fullName evidence="11">Aspartic proteinase nepenthesin-1</fullName>
    </submittedName>
</protein>
<keyword evidence="7" id="KW-0325">Glycoprotein</keyword>
<evidence type="ECO:0000256" key="1">
    <source>
        <dbReference type="ARBA" id="ARBA00007447"/>
    </source>
</evidence>
<dbReference type="GO" id="GO:0006508">
    <property type="term" value="P:proteolysis"/>
    <property type="evidence" value="ECO:0007669"/>
    <property type="project" value="UniProtKB-KW"/>
</dbReference>
<organism evidence="11 12">
    <name type="scientific">Acorus gramineus</name>
    <name type="common">Dwarf sweet flag</name>
    <dbReference type="NCBI Taxonomy" id="55184"/>
    <lineage>
        <taxon>Eukaryota</taxon>
        <taxon>Viridiplantae</taxon>
        <taxon>Streptophyta</taxon>
        <taxon>Embryophyta</taxon>
        <taxon>Tracheophyta</taxon>
        <taxon>Spermatophyta</taxon>
        <taxon>Magnoliopsida</taxon>
        <taxon>Liliopsida</taxon>
        <taxon>Acoraceae</taxon>
        <taxon>Acorus</taxon>
    </lineage>
</organism>
<proteinExistence type="inferred from homology"/>
<evidence type="ECO:0000256" key="6">
    <source>
        <dbReference type="ARBA" id="ARBA00023157"/>
    </source>
</evidence>
<keyword evidence="5" id="KW-0378">Hydrolase</keyword>
<comment type="caution">
    <text evidence="11">The sequence shown here is derived from an EMBL/GenBank/DDBJ whole genome shotgun (WGS) entry which is preliminary data.</text>
</comment>
<reference evidence="11" key="1">
    <citation type="journal article" date="2023" name="Nat. Commun.">
        <title>Diploid and tetraploid genomes of Acorus and the evolution of monocots.</title>
        <authorList>
            <person name="Ma L."/>
            <person name="Liu K.W."/>
            <person name="Li Z."/>
            <person name="Hsiao Y.Y."/>
            <person name="Qi Y."/>
            <person name="Fu T."/>
            <person name="Tang G.D."/>
            <person name="Zhang D."/>
            <person name="Sun W.H."/>
            <person name="Liu D.K."/>
            <person name="Li Y."/>
            <person name="Chen G.Z."/>
            <person name="Liu X.D."/>
            <person name="Liao X.Y."/>
            <person name="Jiang Y.T."/>
            <person name="Yu X."/>
            <person name="Hao Y."/>
            <person name="Huang J."/>
            <person name="Zhao X.W."/>
            <person name="Ke S."/>
            <person name="Chen Y.Y."/>
            <person name="Wu W.L."/>
            <person name="Hsu J.L."/>
            <person name="Lin Y.F."/>
            <person name="Huang M.D."/>
            <person name="Li C.Y."/>
            <person name="Huang L."/>
            <person name="Wang Z.W."/>
            <person name="Zhao X."/>
            <person name="Zhong W.Y."/>
            <person name="Peng D.H."/>
            <person name="Ahmad S."/>
            <person name="Lan S."/>
            <person name="Zhang J.S."/>
            <person name="Tsai W.C."/>
            <person name="Van de Peer Y."/>
            <person name="Liu Z.J."/>
        </authorList>
    </citation>
    <scope>NUCLEOTIDE SEQUENCE</scope>
    <source>
        <strain evidence="11">SCP</strain>
    </source>
</reference>
<dbReference type="InterPro" id="IPR021109">
    <property type="entry name" value="Peptidase_aspartic_dom_sf"/>
</dbReference>
<dbReference type="Proteomes" id="UP001179952">
    <property type="component" value="Unassembled WGS sequence"/>
</dbReference>
<keyword evidence="2" id="KW-0645">Protease</keyword>
<feature type="signal peptide" evidence="9">
    <location>
        <begin position="1"/>
        <end position="22"/>
    </location>
</feature>
<dbReference type="PROSITE" id="PS51767">
    <property type="entry name" value="PEPTIDASE_A1"/>
    <property type="match status" value="1"/>
</dbReference>
<feature type="active site" evidence="8">
    <location>
        <position position="324"/>
    </location>
</feature>
<dbReference type="AlphaFoldDB" id="A0AAV9AJL2"/>
<dbReference type="EMBL" id="JAUJYN010000009">
    <property type="protein sequence ID" value="KAK1264187.1"/>
    <property type="molecule type" value="Genomic_DNA"/>
</dbReference>
<evidence type="ECO:0000259" key="10">
    <source>
        <dbReference type="PROSITE" id="PS51767"/>
    </source>
</evidence>
<dbReference type="FunFam" id="2.40.70.10:FF:000040">
    <property type="entry name" value="aspartyl protease AED3"/>
    <property type="match status" value="1"/>
</dbReference>
<keyword evidence="4" id="KW-0064">Aspartyl protease</keyword>
<dbReference type="PANTHER" id="PTHR13683">
    <property type="entry name" value="ASPARTYL PROTEASES"/>
    <property type="match status" value="1"/>
</dbReference>
<evidence type="ECO:0000313" key="12">
    <source>
        <dbReference type="Proteomes" id="UP001179952"/>
    </source>
</evidence>
<evidence type="ECO:0000256" key="7">
    <source>
        <dbReference type="ARBA" id="ARBA00023180"/>
    </source>
</evidence>
<evidence type="ECO:0000256" key="9">
    <source>
        <dbReference type="SAM" id="SignalP"/>
    </source>
</evidence>
<evidence type="ECO:0000313" key="11">
    <source>
        <dbReference type="EMBL" id="KAK1264187.1"/>
    </source>
</evidence>
<evidence type="ECO:0000256" key="2">
    <source>
        <dbReference type="ARBA" id="ARBA00022670"/>
    </source>
</evidence>
<comment type="similarity">
    <text evidence="1">Belongs to the peptidase A1 family.</text>
</comment>
<evidence type="ECO:0000256" key="8">
    <source>
        <dbReference type="PIRSR" id="PIRSR601461-1"/>
    </source>
</evidence>
<accession>A0AAV9AJL2</accession>
<feature type="domain" description="Peptidase A1" evidence="10">
    <location>
        <begin position="104"/>
        <end position="440"/>
    </location>
</feature>
<dbReference type="InterPro" id="IPR032799">
    <property type="entry name" value="TAXi_C"/>
</dbReference>
<keyword evidence="12" id="KW-1185">Reference proteome</keyword>
<evidence type="ECO:0000256" key="3">
    <source>
        <dbReference type="ARBA" id="ARBA00022729"/>
    </source>
</evidence>
<name>A0AAV9AJL2_ACOGR</name>
<gene>
    <name evidence="11" type="ORF">QJS04_geneDACA011962</name>
</gene>
<keyword evidence="3 9" id="KW-0732">Signal</keyword>
<dbReference type="FunFam" id="2.40.70.10:FF:000022">
    <property type="entry name" value="Aspartyl protease AED3"/>
    <property type="match status" value="1"/>
</dbReference>
<dbReference type="GO" id="GO:0004190">
    <property type="term" value="F:aspartic-type endopeptidase activity"/>
    <property type="evidence" value="ECO:0007669"/>
    <property type="project" value="UniProtKB-KW"/>
</dbReference>
<dbReference type="InterPro" id="IPR001461">
    <property type="entry name" value="Aspartic_peptidase_A1"/>
</dbReference>
<feature type="chain" id="PRO_5043619938" evidence="9">
    <location>
        <begin position="23"/>
        <end position="445"/>
    </location>
</feature>
<dbReference type="Gene3D" id="2.40.70.10">
    <property type="entry name" value="Acid Proteases"/>
    <property type="match status" value="2"/>
</dbReference>